<dbReference type="WBParaSite" id="jg532">
    <property type="protein sequence ID" value="jg532"/>
    <property type="gene ID" value="jg532"/>
</dbReference>
<dbReference type="InterPro" id="IPR001404">
    <property type="entry name" value="Hsp90_fam"/>
</dbReference>
<feature type="compositionally biased region" description="Basic and acidic residues" evidence="3">
    <location>
        <begin position="84"/>
        <end position="97"/>
    </location>
</feature>
<dbReference type="Pfam" id="PF00183">
    <property type="entry name" value="HSP90"/>
    <property type="match status" value="1"/>
</dbReference>
<dbReference type="SUPFAM" id="SSF110942">
    <property type="entry name" value="HSP90 C-terminal domain"/>
    <property type="match status" value="1"/>
</dbReference>
<organism evidence="4 5">
    <name type="scientific">Ditylenchus dipsaci</name>
    <dbReference type="NCBI Taxonomy" id="166011"/>
    <lineage>
        <taxon>Eukaryota</taxon>
        <taxon>Metazoa</taxon>
        <taxon>Ecdysozoa</taxon>
        <taxon>Nematoda</taxon>
        <taxon>Chromadorea</taxon>
        <taxon>Rhabditida</taxon>
        <taxon>Tylenchina</taxon>
        <taxon>Tylenchomorpha</taxon>
        <taxon>Sphaerularioidea</taxon>
        <taxon>Anguinidae</taxon>
        <taxon>Anguininae</taxon>
        <taxon>Ditylenchus</taxon>
    </lineage>
</organism>
<evidence type="ECO:0000313" key="5">
    <source>
        <dbReference type="WBParaSite" id="jg532"/>
    </source>
</evidence>
<dbReference type="GO" id="GO:0140662">
    <property type="term" value="F:ATP-dependent protein folding chaperone"/>
    <property type="evidence" value="ECO:0007669"/>
    <property type="project" value="InterPro"/>
</dbReference>
<sequence>MNPDHSITKALCERVEKNEDDKTIKDLVTLLFETALLTSGFSLEEPQSHANRIRRMIKLGRNIDDDEMDQQAEESTVEPAVDQKQAEEEVSRMEEVD</sequence>
<protein>
    <submittedName>
        <fullName evidence="5">Heat shock protein 90</fullName>
    </submittedName>
</protein>
<evidence type="ECO:0000256" key="3">
    <source>
        <dbReference type="SAM" id="MobiDB-lite"/>
    </source>
</evidence>
<keyword evidence="4" id="KW-1185">Reference proteome</keyword>
<evidence type="ECO:0000313" key="4">
    <source>
        <dbReference type="Proteomes" id="UP000887574"/>
    </source>
</evidence>
<dbReference type="AlphaFoldDB" id="A0A915EH82"/>
<reference evidence="5" key="1">
    <citation type="submission" date="2022-11" db="UniProtKB">
        <authorList>
            <consortium name="WormBaseParasite"/>
        </authorList>
    </citation>
    <scope>IDENTIFICATION</scope>
</reference>
<proteinExistence type="inferred from homology"/>
<evidence type="ECO:0000256" key="2">
    <source>
        <dbReference type="ARBA" id="ARBA00023186"/>
    </source>
</evidence>
<keyword evidence="2" id="KW-0143">Chaperone</keyword>
<feature type="compositionally biased region" description="Acidic residues" evidence="3">
    <location>
        <begin position="64"/>
        <end position="76"/>
    </location>
</feature>
<dbReference type="GO" id="GO:0016887">
    <property type="term" value="F:ATP hydrolysis activity"/>
    <property type="evidence" value="ECO:0007669"/>
    <property type="project" value="InterPro"/>
</dbReference>
<comment type="similarity">
    <text evidence="1">Belongs to the heat shock protein 90 family.</text>
</comment>
<dbReference type="GO" id="GO:0005524">
    <property type="term" value="F:ATP binding"/>
    <property type="evidence" value="ECO:0007669"/>
    <property type="project" value="InterPro"/>
</dbReference>
<dbReference type="PANTHER" id="PTHR11528">
    <property type="entry name" value="HEAT SHOCK PROTEIN 90 FAMILY MEMBER"/>
    <property type="match status" value="1"/>
</dbReference>
<name>A0A915EH82_9BILA</name>
<dbReference type="InterPro" id="IPR037196">
    <property type="entry name" value="HSP90_C"/>
</dbReference>
<dbReference type="Proteomes" id="UP000887574">
    <property type="component" value="Unplaced"/>
</dbReference>
<feature type="region of interest" description="Disordered" evidence="3">
    <location>
        <begin position="63"/>
        <end position="97"/>
    </location>
</feature>
<evidence type="ECO:0000256" key="1">
    <source>
        <dbReference type="ARBA" id="ARBA00008239"/>
    </source>
</evidence>
<dbReference type="GO" id="GO:0051082">
    <property type="term" value="F:unfolded protein binding"/>
    <property type="evidence" value="ECO:0007669"/>
    <property type="project" value="InterPro"/>
</dbReference>
<accession>A0A915EH82</accession>
<dbReference type="Gene3D" id="1.20.120.790">
    <property type="entry name" value="Heat shock protein 90, C-terminal domain"/>
    <property type="match status" value="1"/>
</dbReference>